<evidence type="ECO:0000313" key="3">
    <source>
        <dbReference type="EMBL" id="MCE8025605.1"/>
    </source>
</evidence>
<dbReference type="NCBIfam" id="TIGR04390">
    <property type="entry name" value="OMP_YaiO_dom"/>
    <property type="match status" value="1"/>
</dbReference>
<feature type="signal peptide" evidence="1">
    <location>
        <begin position="1"/>
        <end position="29"/>
    </location>
</feature>
<proteinExistence type="predicted"/>
<dbReference type="Proteomes" id="UP001320272">
    <property type="component" value="Unassembled WGS sequence"/>
</dbReference>
<dbReference type="EMBL" id="JABFTV010000008">
    <property type="protein sequence ID" value="MCE8025605.1"/>
    <property type="molecule type" value="Genomic_DNA"/>
</dbReference>
<gene>
    <name evidence="3" type="primary">yaiO</name>
    <name evidence="3" type="ORF">HOP59_15850</name>
</gene>
<feature type="domain" description="YaiO beta-barrel" evidence="2">
    <location>
        <begin position="37"/>
        <end position="206"/>
    </location>
</feature>
<accession>A0ABS9AV32</accession>
<sequence>MQRMVDARSTAVGCLIGALMIGSTLFAAAQAQERRTEVEASLRYDALDSGFDDWLTQRLDVQSSRRGEPTWYGALHRERRYGTWDEALVAGAALPLGDGWIVQPEVGRTFSADFLARWHADLGVQRVLGGGYVGNASLRRTRYEGSQVDRLALGMERYWGNWRGAYTLNVSDVDVAGTPVGHAVALDYYYGERSLVGVRGALGREEEGLPGGEVVTTDVASVALHGRHWLRDDWALSWELGGLSQGDLYDRYGVQLGVRYAF</sequence>
<dbReference type="Pfam" id="PF19413">
    <property type="entry name" value="YaiO"/>
    <property type="match status" value="1"/>
</dbReference>
<dbReference type="RefSeq" id="WP_234254587.1">
    <property type="nucleotide sequence ID" value="NZ_JABFTV010000008.1"/>
</dbReference>
<name>A0ABS9AV32_9GAMM</name>
<feature type="chain" id="PRO_5046978092" evidence="1">
    <location>
        <begin position="30"/>
        <end position="262"/>
    </location>
</feature>
<dbReference type="InterPro" id="IPR030887">
    <property type="entry name" value="Beta-barrel_YaiO"/>
</dbReference>
<protein>
    <submittedName>
        <fullName evidence="3">YaiO family outer membrane beta-barrel protein</fullName>
    </submittedName>
</protein>
<reference evidence="3 4" key="1">
    <citation type="journal article" date="2021" name="Front. Microbiol.">
        <title>Aerobic Denitrification and Heterotrophic Sulfur Oxidation in the Genus Halomonas Revealed by Six Novel Species Characterizations and Genome-Based Analysis.</title>
        <authorList>
            <person name="Wang L."/>
            <person name="Shao Z."/>
        </authorList>
    </citation>
    <scope>NUCLEOTIDE SEQUENCE [LARGE SCALE GENOMIC DNA]</scope>
    <source>
        <strain evidence="3 4">MCCC 1A11058</strain>
    </source>
</reference>
<evidence type="ECO:0000259" key="2">
    <source>
        <dbReference type="Pfam" id="PF19413"/>
    </source>
</evidence>
<comment type="caution">
    <text evidence="3">The sequence shown here is derived from an EMBL/GenBank/DDBJ whole genome shotgun (WGS) entry which is preliminary data.</text>
</comment>
<evidence type="ECO:0000313" key="4">
    <source>
        <dbReference type="Proteomes" id="UP001320272"/>
    </source>
</evidence>
<evidence type="ECO:0000256" key="1">
    <source>
        <dbReference type="SAM" id="SignalP"/>
    </source>
</evidence>
<keyword evidence="1" id="KW-0732">Signal</keyword>
<organism evidence="3 4">
    <name type="scientific">Billgrantia aerodenitrificans</name>
    <dbReference type="NCBI Taxonomy" id="2733483"/>
    <lineage>
        <taxon>Bacteria</taxon>
        <taxon>Pseudomonadati</taxon>
        <taxon>Pseudomonadota</taxon>
        <taxon>Gammaproteobacteria</taxon>
        <taxon>Oceanospirillales</taxon>
        <taxon>Halomonadaceae</taxon>
        <taxon>Billgrantia</taxon>
    </lineage>
</organism>
<keyword evidence="4" id="KW-1185">Reference proteome</keyword>